<name>A0A6C0J5Q1_9ZZZZ</name>
<evidence type="ECO:0000313" key="1">
    <source>
        <dbReference type="EMBL" id="QHU00623.1"/>
    </source>
</evidence>
<dbReference type="AlphaFoldDB" id="A0A6C0J5Q1"/>
<organism evidence="1">
    <name type="scientific">viral metagenome</name>
    <dbReference type="NCBI Taxonomy" id="1070528"/>
    <lineage>
        <taxon>unclassified sequences</taxon>
        <taxon>metagenomes</taxon>
        <taxon>organismal metagenomes</taxon>
    </lineage>
</organism>
<dbReference type="EMBL" id="MN740328">
    <property type="protein sequence ID" value="QHU00623.1"/>
    <property type="molecule type" value="Genomic_DNA"/>
</dbReference>
<sequence length="155" mass="17374">MRDTYGEGPLNTKSVPILYHIDSSAYSNKNNYTVDIESFGNVTSIELVQAIIPNTQGANFIIIDIYGKNILKGNTSNLSGAFCTIVRDTGLDNSYFIYKRNNSIQNPLYTYYSSPTKLGQLKISFKLPDGSSPAFGDNDHYLIFEIHTFNQRLPN</sequence>
<protein>
    <submittedName>
        <fullName evidence="1">Uncharacterized protein</fullName>
    </submittedName>
</protein>
<reference evidence="1" key="1">
    <citation type="journal article" date="2020" name="Nature">
        <title>Giant virus diversity and host interactions through global metagenomics.</title>
        <authorList>
            <person name="Schulz F."/>
            <person name="Roux S."/>
            <person name="Paez-Espino D."/>
            <person name="Jungbluth S."/>
            <person name="Walsh D.A."/>
            <person name="Denef V.J."/>
            <person name="McMahon K.D."/>
            <person name="Konstantinidis K.T."/>
            <person name="Eloe-Fadrosh E.A."/>
            <person name="Kyrpides N.C."/>
            <person name="Woyke T."/>
        </authorList>
    </citation>
    <scope>NUCLEOTIDE SEQUENCE</scope>
    <source>
        <strain evidence="1">GVMAG-M-3300025860-20</strain>
    </source>
</reference>
<proteinExistence type="predicted"/>
<accession>A0A6C0J5Q1</accession>